<protein>
    <submittedName>
        <fullName evidence="5">Phage holin family protein</fullName>
    </submittedName>
</protein>
<dbReference type="AlphaFoldDB" id="A0A9X7F6M0"/>
<evidence type="ECO:0000256" key="1">
    <source>
        <dbReference type="ARBA" id="ARBA00004651"/>
    </source>
</evidence>
<dbReference type="Proteomes" id="UP000234781">
    <property type="component" value="Chromosome"/>
</dbReference>
<keyword evidence="2" id="KW-0812">Transmembrane</keyword>
<dbReference type="GO" id="GO:0005886">
    <property type="term" value="C:plasma membrane"/>
    <property type="evidence" value="ECO:0007669"/>
    <property type="project" value="UniProtKB-SubCell"/>
</dbReference>
<evidence type="ECO:0000256" key="4">
    <source>
        <dbReference type="ARBA" id="ARBA00023136"/>
    </source>
</evidence>
<accession>A0A9X7F6M0</accession>
<dbReference type="RefSeq" id="WP_070632098.1">
    <property type="nucleotide sequence ID" value="NZ_CP136962.1"/>
</dbReference>
<name>A0A9X7F6M0_NEIPE</name>
<keyword evidence="4" id="KW-0472">Membrane</keyword>
<reference evidence="5 6" key="2">
    <citation type="submission" date="2023-10" db="EMBL/GenBank/DDBJ databases">
        <authorList>
            <person name="Choi B."/>
        </authorList>
    </citation>
    <scope>NUCLEOTIDE SEQUENCE [LARGE SCALE GENOMIC DNA]</scope>
    <source>
        <strain evidence="5 6">UMB0023</strain>
    </source>
</reference>
<dbReference type="InterPro" id="IPR009937">
    <property type="entry name" value="Phage_holin_3_6"/>
</dbReference>
<dbReference type="InterPro" id="IPR036640">
    <property type="entry name" value="ABC1_TM_sf"/>
</dbReference>
<evidence type="ECO:0000313" key="6">
    <source>
        <dbReference type="Proteomes" id="UP000234781"/>
    </source>
</evidence>
<organism evidence="5 6">
    <name type="scientific">Neisseria perflava</name>
    <dbReference type="NCBI Taxonomy" id="33053"/>
    <lineage>
        <taxon>Bacteria</taxon>
        <taxon>Pseudomonadati</taxon>
        <taxon>Pseudomonadota</taxon>
        <taxon>Betaproteobacteria</taxon>
        <taxon>Neisseriales</taxon>
        <taxon>Neisseriaceae</taxon>
        <taxon>Neisseria</taxon>
    </lineage>
</organism>
<dbReference type="EMBL" id="CP136962">
    <property type="protein sequence ID" value="WOS97288.1"/>
    <property type="molecule type" value="Genomic_DNA"/>
</dbReference>
<keyword evidence="3" id="KW-1133">Transmembrane helix</keyword>
<proteinExistence type="predicted"/>
<keyword evidence="6" id="KW-1185">Reference proteome</keyword>
<dbReference type="GO" id="GO:0005524">
    <property type="term" value="F:ATP binding"/>
    <property type="evidence" value="ECO:0007669"/>
    <property type="project" value="InterPro"/>
</dbReference>
<dbReference type="SUPFAM" id="SSF90123">
    <property type="entry name" value="ABC transporter transmembrane region"/>
    <property type="match status" value="1"/>
</dbReference>
<reference evidence="6" key="1">
    <citation type="submission" date="2017-12" db="EMBL/GenBank/DDBJ databases">
        <title>Phylogenetic diversity of female urinary microbiome.</title>
        <authorList>
            <person name="Thomas-White K."/>
            <person name="Wolfe A.J."/>
        </authorList>
    </citation>
    <scope>NUCLEOTIDE SEQUENCE [LARGE SCALE GENOMIC DNA]</scope>
    <source>
        <strain evidence="6">UMB0023</strain>
    </source>
</reference>
<evidence type="ECO:0000313" key="5">
    <source>
        <dbReference type="EMBL" id="WOS97288.1"/>
    </source>
</evidence>
<comment type="subcellular location">
    <subcellularLocation>
        <location evidence="1">Cell membrane</location>
        <topology evidence="1">Multi-pass membrane protein</topology>
    </subcellularLocation>
</comment>
<dbReference type="Pfam" id="PF07332">
    <property type="entry name" value="Phage_holin_3_6"/>
    <property type="match status" value="1"/>
</dbReference>
<evidence type="ECO:0000256" key="3">
    <source>
        <dbReference type="ARBA" id="ARBA00022989"/>
    </source>
</evidence>
<evidence type="ECO:0000256" key="2">
    <source>
        <dbReference type="ARBA" id="ARBA00022692"/>
    </source>
</evidence>
<sequence length="135" mass="15034">MGIRQRFEHGKALLNQGADLLLLRLQVLSLDLTRQAENVFRLAIWLVLSGALLMVGLVGLLFGLNRVLSDVAALWVFFGIFFVSLLIIAVLFRKVSADYREQGSRVAETLQDIRSDIAYLRGEIDKDADDEATGV</sequence>
<gene>
    <name evidence="5" type="ORF">CYJ98_006795</name>
</gene>